<dbReference type="InterPro" id="IPR033138">
    <property type="entry name" value="Cu_oxidase_CS"/>
</dbReference>
<dbReference type="EMBL" id="LCFQ01000013">
    <property type="protein sequence ID" value="KKS96997.1"/>
    <property type="molecule type" value="Genomic_DNA"/>
</dbReference>
<reference evidence="5 6" key="1">
    <citation type="journal article" date="2015" name="Nature">
        <title>rRNA introns, odd ribosomes, and small enigmatic genomes across a large radiation of phyla.</title>
        <authorList>
            <person name="Brown C.T."/>
            <person name="Hug L.A."/>
            <person name="Thomas B.C."/>
            <person name="Sharon I."/>
            <person name="Castelle C.J."/>
            <person name="Singh A."/>
            <person name="Wilkins M.J."/>
            <person name="Williams K.H."/>
            <person name="Banfield J.F."/>
        </authorList>
    </citation>
    <scope>NUCLEOTIDE SEQUENCE [LARGE SCALE GENOMIC DNA]</scope>
</reference>
<comment type="caution">
    <text evidence="5">The sequence shown here is derived from an EMBL/GenBank/DDBJ whole genome shotgun (WGS) entry which is preliminary data.</text>
</comment>
<evidence type="ECO:0000259" key="4">
    <source>
        <dbReference type="Pfam" id="PF13473"/>
    </source>
</evidence>
<dbReference type="AlphaFoldDB" id="A0A0G1DHC4"/>
<evidence type="ECO:0000256" key="1">
    <source>
        <dbReference type="ARBA" id="ARBA00022723"/>
    </source>
</evidence>
<dbReference type="Proteomes" id="UP000034090">
    <property type="component" value="Unassembled WGS sequence"/>
</dbReference>
<dbReference type="InterPro" id="IPR008972">
    <property type="entry name" value="Cupredoxin"/>
</dbReference>
<keyword evidence="1" id="KW-0479">Metal-binding</keyword>
<dbReference type="InterPro" id="IPR050845">
    <property type="entry name" value="Cu-binding_ET"/>
</dbReference>
<name>A0A0G1DHC4_9BACT</name>
<dbReference type="InterPro" id="IPR028096">
    <property type="entry name" value="EfeO_Cupredoxin"/>
</dbReference>
<accession>A0A0G1DHC4</accession>
<gene>
    <name evidence="5" type="ORF">UV74_C0013G0119</name>
</gene>
<feature type="domain" description="EfeO-type cupredoxin-like" evidence="4">
    <location>
        <begin position="54"/>
        <end position="142"/>
    </location>
</feature>
<keyword evidence="3" id="KW-0472">Membrane</keyword>
<keyword evidence="3" id="KW-1133">Transmembrane helix</keyword>
<sequence>MEETQKEEIKSKSRSMLVYIVAGLVVVIALFGLGYYFLTPTPVETDAVDTVVSNEIVISASEFKFNPQEIKIKAGEKIQITFKNNGKMRHDLVFEGGEFKTNSISGGESQTIEVVFSELGEYVFYCSVPGHREAGMEGVLIVE</sequence>
<keyword evidence="3" id="KW-0812">Transmembrane</keyword>
<evidence type="ECO:0000313" key="5">
    <source>
        <dbReference type="EMBL" id="KKS96997.1"/>
    </source>
</evidence>
<organism evidence="5 6">
    <name type="scientific">Candidatus Woesebacteria bacterium GW2011_GWB1_43_14</name>
    <dbReference type="NCBI Taxonomy" id="1618578"/>
    <lineage>
        <taxon>Bacteria</taxon>
        <taxon>Candidatus Woeseibacteriota</taxon>
    </lineage>
</organism>
<proteinExistence type="predicted"/>
<dbReference type="GO" id="GO:0046872">
    <property type="term" value="F:metal ion binding"/>
    <property type="evidence" value="ECO:0007669"/>
    <property type="project" value="UniProtKB-KW"/>
</dbReference>
<dbReference type="PROSITE" id="PS00196">
    <property type="entry name" value="COPPER_BLUE"/>
    <property type="match status" value="1"/>
</dbReference>
<keyword evidence="2" id="KW-0186">Copper</keyword>
<dbReference type="PANTHER" id="PTHR38439:SF3">
    <property type="entry name" value="COPPER-RESISTANT CUPROPROTEIN COPI"/>
    <property type="match status" value="1"/>
</dbReference>
<evidence type="ECO:0000313" key="6">
    <source>
        <dbReference type="Proteomes" id="UP000034090"/>
    </source>
</evidence>
<dbReference type="SUPFAM" id="SSF49503">
    <property type="entry name" value="Cupredoxins"/>
    <property type="match status" value="1"/>
</dbReference>
<dbReference type="Pfam" id="PF13473">
    <property type="entry name" value="Cupredoxin_1"/>
    <property type="match status" value="1"/>
</dbReference>
<dbReference type="PROSITE" id="PS00079">
    <property type="entry name" value="MULTICOPPER_OXIDASE1"/>
    <property type="match status" value="1"/>
</dbReference>
<protein>
    <recommendedName>
        <fullName evidence="4">EfeO-type cupredoxin-like domain-containing protein</fullName>
    </recommendedName>
</protein>
<evidence type="ECO:0000256" key="2">
    <source>
        <dbReference type="ARBA" id="ARBA00023008"/>
    </source>
</evidence>
<dbReference type="STRING" id="1618578.UV74_C0013G0119"/>
<dbReference type="InterPro" id="IPR028871">
    <property type="entry name" value="BlueCu_1_BS"/>
</dbReference>
<dbReference type="PANTHER" id="PTHR38439">
    <property type="entry name" value="AURACYANIN-B"/>
    <property type="match status" value="1"/>
</dbReference>
<feature type="transmembrane region" description="Helical" evidence="3">
    <location>
        <begin position="16"/>
        <end position="38"/>
    </location>
</feature>
<dbReference type="Gene3D" id="2.60.40.420">
    <property type="entry name" value="Cupredoxins - blue copper proteins"/>
    <property type="match status" value="1"/>
</dbReference>
<evidence type="ECO:0000256" key="3">
    <source>
        <dbReference type="SAM" id="Phobius"/>
    </source>
</evidence>